<gene>
    <name evidence="4" type="ORF">H206_02164</name>
</gene>
<dbReference type="InterPro" id="IPR012336">
    <property type="entry name" value="Thioredoxin-like_fold"/>
</dbReference>
<dbReference type="EMBL" id="MTKO01000077">
    <property type="protein sequence ID" value="RWX45501.1"/>
    <property type="molecule type" value="Genomic_DNA"/>
</dbReference>
<evidence type="ECO:0000256" key="2">
    <source>
        <dbReference type="PIRSR" id="PIRSR037031-51"/>
    </source>
</evidence>
<dbReference type="PANTHER" id="PTHR36450:SF1">
    <property type="entry name" value="THIOREDOXIN"/>
    <property type="match status" value="1"/>
</dbReference>
<feature type="active site" description="Nucleophile" evidence="1">
    <location>
        <position position="10"/>
    </location>
</feature>
<organism evidence="4 5">
    <name type="scientific">Candidatus Electrothrix aarhusensis</name>
    <dbReference type="NCBI Taxonomy" id="1859131"/>
    <lineage>
        <taxon>Bacteria</taxon>
        <taxon>Pseudomonadati</taxon>
        <taxon>Thermodesulfobacteriota</taxon>
        <taxon>Desulfobulbia</taxon>
        <taxon>Desulfobulbales</taxon>
        <taxon>Desulfobulbaceae</taxon>
        <taxon>Candidatus Electrothrix</taxon>
    </lineage>
</organism>
<dbReference type="PIRSF" id="PIRSF037031">
    <property type="entry name" value="Redox_disulphide_2"/>
    <property type="match status" value="1"/>
</dbReference>
<evidence type="ECO:0000313" key="5">
    <source>
        <dbReference type="Proteomes" id="UP000287853"/>
    </source>
</evidence>
<proteinExistence type="predicted"/>
<reference evidence="4 5" key="1">
    <citation type="submission" date="2017-01" db="EMBL/GenBank/DDBJ databases">
        <title>The cable genome- insights into the physiology and evolution of filamentous bacteria capable of sulfide oxidation via long distance electron transfer.</title>
        <authorList>
            <person name="Schreiber L."/>
            <person name="Bjerg J.T."/>
            <person name="Boggild A."/>
            <person name="Van De Vossenberg J."/>
            <person name="Meysman F."/>
            <person name="Nielsen L.P."/>
            <person name="Schramm A."/>
            <person name="Kjeldsen K.U."/>
        </authorList>
    </citation>
    <scope>NUCLEOTIDE SEQUENCE [LARGE SCALE GENOMIC DNA]</scope>
    <source>
        <strain evidence="4">MCF</strain>
    </source>
</reference>
<keyword evidence="5" id="KW-1185">Reference proteome</keyword>
<feature type="active site" description="Nucleophile" evidence="1">
    <location>
        <position position="13"/>
    </location>
</feature>
<dbReference type="AlphaFoldDB" id="A0A3S3RQK1"/>
<dbReference type="InterPro" id="IPR005243">
    <property type="entry name" value="THIRX-like_proc"/>
</dbReference>
<evidence type="ECO:0000256" key="1">
    <source>
        <dbReference type="PIRSR" id="PIRSR037031-50"/>
    </source>
</evidence>
<dbReference type="Pfam" id="PF13192">
    <property type="entry name" value="Thioredoxin_3"/>
    <property type="match status" value="1"/>
</dbReference>
<keyword evidence="2" id="KW-0676">Redox-active center</keyword>
<dbReference type="SUPFAM" id="SSF52833">
    <property type="entry name" value="Thioredoxin-like"/>
    <property type="match status" value="1"/>
</dbReference>
<dbReference type="InterPro" id="IPR036249">
    <property type="entry name" value="Thioredoxin-like_sf"/>
</dbReference>
<dbReference type="Gene3D" id="3.40.30.10">
    <property type="entry name" value="Glutaredoxin"/>
    <property type="match status" value="1"/>
</dbReference>
<dbReference type="PANTHER" id="PTHR36450">
    <property type="entry name" value="THIOREDOXIN"/>
    <property type="match status" value="1"/>
</dbReference>
<comment type="caution">
    <text evidence="4">The sequence shown here is derived from an EMBL/GenBank/DDBJ whole genome shotgun (WGS) entry which is preliminary data.</text>
</comment>
<evidence type="ECO:0000313" key="4">
    <source>
        <dbReference type="EMBL" id="RWX45501.1"/>
    </source>
</evidence>
<dbReference type="Proteomes" id="UP000287853">
    <property type="component" value="Unassembled WGS sequence"/>
</dbReference>
<feature type="disulfide bond" description="Redox-active" evidence="2">
    <location>
        <begin position="10"/>
        <end position="13"/>
    </location>
</feature>
<keyword evidence="2" id="KW-1015">Disulfide bond</keyword>
<sequence>MNIKICGPGCKKCEQAAETVREAVAEAGLEVEIEKISDFAEMAKLGVLSTPAVIVDGQVKCVGKVPSKKEILSWIA</sequence>
<evidence type="ECO:0000259" key="3">
    <source>
        <dbReference type="Pfam" id="PF13192"/>
    </source>
</evidence>
<feature type="domain" description="Thioredoxin-like fold" evidence="3">
    <location>
        <begin position="1"/>
        <end position="75"/>
    </location>
</feature>
<dbReference type="NCBIfam" id="TIGR00412">
    <property type="entry name" value="redox_disulf_2"/>
    <property type="match status" value="1"/>
</dbReference>
<name>A0A3S3RQK1_9BACT</name>
<accession>A0A3S3RQK1</accession>
<protein>
    <submittedName>
        <fullName evidence="4">Small redox-active disulfide protein 2</fullName>
    </submittedName>
</protein>